<accession>A0A7S3UTX2</accession>
<dbReference type="AlphaFoldDB" id="A0A7S3UTX2"/>
<dbReference type="EMBL" id="HBIU01005277">
    <property type="protein sequence ID" value="CAE0623350.1"/>
    <property type="molecule type" value="Transcribed_RNA"/>
</dbReference>
<feature type="compositionally biased region" description="Basic and acidic residues" evidence="1">
    <location>
        <begin position="9"/>
        <end position="18"/>
    </location>
</feature>
<protein>
    <submittedName>
        <fullName evidence="2">Uncharacterized protein</fullName>
    </submittedName>
</protein>
<proteinExistence type="predicted"/>
<reference evidence="2" key="1">
    <citation type="submission" date="2021-01" db="EMBL/GenBank/DDBJ databases">
        <authorList>
            <person name="Corre E."/>
            <person name="Pelletier E."/>
            <person name="Niang G."/>
            <person name="Scheremetjew M."/>
            <person name="Finn R."/>
            <person name="Kale V."/>
            <person name="Holt S."/>
            <person name="Cochrane G."/>
            <person name="Meng A."/>
            <person name="Brown T."/>
            <person name="Cohen L."/>
        </authorList>
    </citation>
    <scope>NUCLEOTIDE SEQUENCE</scope>
    <source>
        <strain evidence="2">CCMP3107</strain>
    </source>
</reference>
<gene>
    <name evidence="2" type="ORF">HAKA00212_LOCUS2016</name>
</gene>
<evidence type="ECO:0000313" key="2">
    <source>
        <dbReference type="EMBL" id="CAE0623350.1"/>
    </source>
</evidence>
<organism evidence="2">
    <name type="scientific">Heterosigma akashiwo</name>
    <name type="common">Chromophytic alga</name>
    <name type="synonym">Heterosigma carterae</name>
    <dbReference type="NCBI Taxonomy" id="2829"/>
    <lineage>
        <taxon>Eukaryota</taxon>
        <taxon>Sar</taxon>
        <taxon>Stramenopiles</taxon>
        <taxon>Ochrophyta</taxon>
        <taxon>Raphidophyceae</taxon>
        <taxon>Chattonellales</taxon>
        <taxon>Chattonellaceae</taxon>
        <taxon>Heterosigma</taxon>
    </lineage>
</organism>
<name>A0A7S3UTX2_HETAK</name>
<feature type="region of interest" description="Disordered" evidence="1">
    <location>
        <begin position="1"/>
        <end position="21"/>
    </location>
</feature>
<evidence type="ECO:0000256" key="1">
    <source>
        <dbReference type="SAM" id="MobiDB-lite"/>
    </source>
</evidence>
<sequence length="133" mass="14553">MLHHNKASSAEEKDKEGGGDSFDAAEEYLRMLLSFDEEVRGLEKRHNFFHPIALMAKLPKGGVLPVDTAAAAPGTSSSCLGGLDHLLGEAAEAEELFELLMRRCGNKSRQTTGEVLEEGEQQNVMQKLFEGFC</sequence>